<dbReference type="GO" id="GO:0007020">
    <property type="term" value="P:microtubule nucleation"/>
    <property type="evidence" value="ECO:0007669"/>
    <property type="project" value="InterPro"/>
</dbReference>
<comment type="similarity">
    <text evidence="3">Belongs to the glycosyl hydrolase 20 family.</text>
</comment>
<evidence type="ECO:0000256" key="8">
    <source>
        <dbReference type="ARBA" id="ARBA00022801"/>
    </source>
</evidence>
<keyword evidence="6" id="KW-0963">Cytoplasm</keyword>
<feature type="coiled-coil region" evidence="14">
    <location>
        <begin position="1258"/>
        <end position="1361"/>
    </location>
</feature>
<dbReference type="Pfam" id="PF02838">
    <property type="entry name" value="Glyco_hydro_20b"/>
    <property type="match status" value="1"/>
</dbReference>
<dbReference type="GO" id="GO:0005874">
    <property type="term" value="C:microtubule"/>
    <property type="evidence" value="ECO:0007669"/>
    <property type="project" value="UniProtKB-KW"/>
</dbReference>
<dbReference type="GO" id="GO:0030247">
    <property type="term" value="F:polysaccharide binding"/>
    <property type="evidence" value="ECO:0007669"/>
    <property type="project" value="InterPro"/>
</dbReference>
<dbReference type="Gene3D" id="3.20.20.80">
    <property type="entry name" value="Glycosidases"/>
    <property type="match status" value="1"/>
</dbReference>
<keyword evidence="8" id="KW-0378">Hydrolase</keyword>
<dbReference type="Pfam" id="PF03174">
    <property type="entry name" value="CHB_HEX_C"/>
    <property type="match status" value="1"/>
</dbReference>
<comment type="subcellular location">
    <subcellularLocation>
        <location evidence="2">Cytoplasm</location>
        <location evidence="2">Cytoskeleton</location>
    </subcellularLocation>
</comment>
<dbReference type="GO" id="GO:0051321">
    <property type="term" value="P:meiotic cell cycle"/>
    <property type="evidence" value="ECO:0007669"/>
    <property type="project" value="TreeGrafter"/>
</dbReference>
<keyword evidence="10" id="KW-0326">Glycosidase</keyword>
<feature type="domain" description="Chitobiase/beta-hexosaminidases N-terminal" evidence="16">
    <location>
        <begin position="11"/>
        <end position="181"/>
    </location>
</feature>
<dbReference type="GO" id="GO:0043015">
    <property type="term" value="F:gamma-tubulin binding"/>
    <property type="evidence" value="ECO:0007669"/>
    <property type="project" value="InterPro"/>
</dbReference>
<dbReference type="GO" id="GO:0000930">
    <property type="term" value="C:gamma-tubulin complex"/>
    <property type="evidence" value="ECO:0007669"/>
    <property type="project" value="TreeGrafter"/>
</dbReference>
<evidence type="ECO:0000259" key="16">
    <source>
        <dbReference type="SMART" id="SM01081"/>
    </source>
</evidence>
<evidence type="ECO:0000256" key="2">
    <source>
        <dbReference type="ARBA" id="ARBA00004245"/>
    </source>
</evidence>
<dbReference type="Pfam" id="PF17681">
    <property type="entry name" value="GCP_N_terminal"/>
    <property type="match status" value="1"/>
</dbReference>
<dbReference type="EC" id="3.2.1.52" evidence="5"/>
<dbReference type="SUPFAM" id="SSF55545">
    <property type="entry name" value="beta-N-acetylhexosaminidase-like domain"/>
    <property type="match status" value="1"/>
</dbReference>
<dbReference type="EMBL" id="VSWD01000005">
    <property type="protein sequence ID" value="KAK3103352.1"/>
    <property type="molecule type" value="Genomic_DNA"/>
</dbReference>
<feature type="region of interest" description="Disordered" evidence="15">
    <location>
        <begin position="1487"/>
        <end position="1597"/>
    </location>
</feature>
<feature type="compositionally biased region" description="Polar residues" evidence="15">
    <location>
        <begin position="1533"/>
        <end position="1551"/>
    </location>
</feature>
<dbReference type="Gene3D" id="2.60.40.10">
    <property type="entry name" value="Immunoglobulins"/>
    <property type="match status" value="1"/>
</dbReference>
<comment type="catalytic activity">
    <reaction evidence="1">
        <text>Hydrolysis of terminal non-reducing N-acetyl-D-hexosamine residues in N-acetyl-beta-D-hexosaminides.</text>
        <dbReference type="EC" id="3.2.1.52"/>
    </reaction>
</comment>
<comment type="similarity">
    <text evidence="4">Belongs to the TUBGCP family.</text>
</comment>
<gene>
    <name evidence="17" type="ORF">FSP39_018661</name>
</gene>
<dbReference type="Gene3D" id="3.30.379.10">
    <property type="entry name" value="Chitobiase/beta-hexosaminidase domain 2-like"/>
    <property type="match status" value="1"/>
</dbReference>
<dbReference type="GO" id="GO:0004563">
    <property type="term" value="F:beta-N-acetylhexosaminidase activity"/>
    <property type="evidence" value="ECO:0007669"/>
    <property type="project" value="UniProtKB-EC"/>
</dbReference>
<proteinExistence type="inferred from homology"/>
<dbReference type="GO" id="GO:0000922">
    <property type="term" value="C:spindle pole"/>
    <property type="evidence" value="ECO:0007669"/>
    <property type="project" value="InterPro"/>
</dbReference>
<dbReference type="Gene3D" id="2.60.40.290">
    <property type="match status" value="1"/>
</dbReference>
<dbReference type="InterPro" id="IPR008965">
    <property type="entry name" value="CBM2/CBM3_carb-bd_dom_sf"/>
</dbReference>
<feature type="active site" description="Proton donor" evidence="13">
    <location>
        <position position="527"/>
    </location>
</feature>
<dbReference type="InterPro" id="IPR012291">
    <property type="entry name" value="CBM2_carb-bd_dom_sf"/>
</dbReference>
<evidence type="ECO:0000256" key="10">
    <source>
        <dbReference type="ARBA" id="ARBA00023295"/>
    </source>
</evidence>
<dbReference type="Pfam" id="PF03173">
    <property type="entry name" value="CHB_HEX"/>
    <property type="match status" value="1"/>
</dbReference>
<evidence type="ECO:0000256" key="4">
    <source>
        <dbReference type="ARBA" id="ARBA00010337"/>
    </source>
</evidence>
<dbReference type="InterPro" id="IPR004867">
    <property type="entry name" value="CHB_C_dom"/>
</dbReference>
<dbReference type="GO" id="GO:0005975">
    <property type="term" value="P:carbohydrate metabolic process"/>
    <property type="evidence" value="ECO:0007669"/>
    <property type="project" value="InterPro"/>
</dbReference>
<dbReference type="GO" id="GO:0031122">
    <property type="term" value="P:cytoplasmic microtubule organization"/>
    <property type="evidence" value="ECO:0007669"/>
    <property type="project" value="TreeGrafter"/>
</dbReference>
<dbReference type="SUPFAM" id="SSF51445">
    <property type="entry name" value="(Trans)glycosidases"/>
    <property type="match status" value="1"/>
</dbReference>
<reference evidence="17" key="1">
    <citation type="submission" date="2019-08" db="EMBL/GenBank/DDBJ databases">
        <title>The improved chromosome-level genome for the pearl oyster Pinctada fucata martensii using PacBio sequencing and Hi-C.</title>
        <authorList>
            <person name="Zheng Z."/>
        </authorList>
    </citation>
    <scope>NUCLEOTIDE SEQUENCE</scope>
    <source>
        <strain evidence="17">ZZ-2019</strain>
        <tissue evidence="17">Adductor muscle</tissue>
    </source>
</reference>
<dbReference type="Gene3D" id="1.20.120.1900">
    <property type="entry name" value="Gamma-tubulin complex, C-terminal domain"/>
    <property type="match status" value="1"/>
</dbReference>
<evidence type="ECO:0000256" key="3">
    <source>
        <dbReference type="ARBA" id="ARBA00006285"/>
    </source>
</evidence>
<sequence length="2142" mass="246232">MDQKSLDEIADTLQIKYGVIDNLIDGKLTYRAHLTLTNTGSVPLTSAGKWKIYFCHIRMVEPATLRDRNEVSLFEYGVCFSHVNGWLFALQPLKDFKTLNKGESLDISFNAQHYSVARTDAMPNWYMEAEGLKPRLVKSTCGEELSYIEPFDTPQKWKRFDYKMDSGVHRKDQYNPFTAQERYEKYNVDDLGKAGLTIIPTPVEIKLPDGEPLCLTEGDWVLYHEKGLEKEANFLKEKLNISMELHVGKSSDKTHIIQLSVGNITVLVDSTDSPESYKLSVLPNIPKVEIQGNTSVGVFYGIQSLLSLCDNNSIPSAVIVDAPRYTYRGMHMDVSRNFHGKDQILKLLDGMAMYKLNKFHFHLTDDEGWRLEIPGLEELTTVGSRRGHDLKERTCILPMLGSGPNFDTSGTGFFSVNDYKEILQYATDRHIEVIPEIDMPGHSHAAIKAMQARYCHYKENGDLKKAEEFLVRQLDTNGHQSVQMFSDNAMDPGMESTYRFVNKVVEEVKKMHKDIAPLRIFHFGGDEVPYEAWEGSDACDALVKSGKVKSHSQLMEYFVTRVSEIVAKHDLGIGAWQDGVIHDEVMLEPVKRSKFPNKEVFVYAWQNVWESGLSGCAYRLANNGYKTVMSQGTHLYFDHPYEPDPEERGLYWAARYISTQKTFSFMPDHIYSNADYKLTGDPITYKDLMKHPEDHEPLKKQENILGMQGQLWTELVRTADQMDAMIFPRLIALAERAWHKASWESVKDEKSQQLLMKADWCKFANTLGYKELRRLDKLGITYHIPPPGAKVEDGMFNMTCAYPGTAMFYSLDGGDTWEQYQKQVEVTPAAKILIHSRDLFSVEDVSYGNDLSKSLLDNTSTLCATQTKSSALIPSHRDSAYDTAIWEDCLSITLDEFYTWETRGRAGPLERPYMTELGSEGLDHWCRVKRRELAAMCPALPLPVLRCVTMKQLVKNLINVMIGIPSDTFLFDTDKREFTIVEGTYVSGLSPESLSSLTQDFLVCGTRYNRLRYFARPPVIDSFYTGGLVFQAFVGALRKVLHHYTGVVLSIPENTKLLGLRFLCHHLFQQMRFLSALCKCEGPMMDTEEQYENFPKGVELLSYIYRETLEAASTDNYPIMLSIMQTSCGPYTLFIQNWLFHGTCQDRHGEFMIEVNDDYLHFKDKNYWAKGYTLATLEADSVPLFLSDYAQDIFVCGKSLNLLKTCCPGHFLCDIRDQDIPRISVTYSEEELGGLTKQCEIYISKMTQIARQLTLSRKALEEKEIQRKQELLNKAKVSAERELKRIHDEMIRKQQLADEKKRKQFKFLKKQMEKDLQRRADEVIAEKEEDKKLVAMVTKQEEALTEQEKELERQAKEEVIAYYQRLTEEAALREQRALWHVRRAKLAEDRRTFLLMDEASWKEEMESNPEGYRLEDLPGWARRAMVEGADSPVEVKDTEEEKLAELPRWARRFMATPSQRQDELDADLPKWARGRFRSDLPMYGLGEQEEGAMSPAGKLSSPLLKRPKTPNVKTGIRLSSTHSADTESEESPTKPSIHTYQHAHSSVQSEETQAKPHIRVSSDQNVSKETEGEISTKPSVKVSDHMSATTETKEREHKPHIKTVPDVNALKETMETRELNVPKLKGRSDLHATTESKPSEWKIKKRNLFGHVSQLSKAETVISAPKLKRPEQIYAALESDYKDFGIKPRIKMNKKMSATKESEEIQTKSKIKFSEKMHATKESEFVDFDQMRLEKFRQQNIAGHASDSTIQRLLYGIGLEKAENIPTGEQVEPVRFIDAQLEVFRYQDQFDMFDKLPDVDLLRGIVPMVYGGLGDYGISQRSDIEMCQYLPLDGVLKRSVTTPILSQVRLVNEAVLDYFFVDLKVIEHFRALRRYLFMGDGDFAQILSDIILEKFASNPRPYEMLNPVFLNGALNRAVKSSMHAEDPLADNLSFVLKYKPTVLQQTGVCREILTRLVKWPLNIVITEEAISSYNKVFTFMMQLKRTVWVLKDIWHRLKRDALIHKAGNSSQFRQLHIYRQEMQHFVRVMQEYIASQIIHVSWTEFQDALNKDVHNLDDLHRVHTQYLDMAIFRCLLNKKAQKVMKIIQDIISLILKFCAQLVNAVWCRDPDSGQMTHSNFSLMVQSYRHFKEYSGFLFKSKS</sequence>
<dbReference type="SUPFAM" id="SSF81296">
    <property type="entry name" value="E set domains"/>
    <property type="match status" value="1"/>
</dbReference>
<dbReference type="InterPro" id="IPR045818">
    <property type="entry name" value="GCP6_N"/>
</dbReference>
<evidence type="ECO:0000256" key="15">
    <source>
        <dbReference type="SAM" id="MobiDB-lite"/>
    </source>
</evidence>
<evidence type="ECO:0000256" key="11">
    <source>
        <dbReference type="ARBA" id="ARBA00030512"/>
    </source>
</evidence>
<evidence type="ECO:0000256" key="9">
    <source>
        <dbReference type="ARBA" id="ARBA00023212"/>
    </source>
</evidence>
<evidence type="ECO:0000256" key="6">
    <source>
        <dbReference type="ARBA" id="ARBA00022490"/>
    </source>
</evidence>
<name>A0AA89CB70_PINIB</name>
<dbReference type="Proteomes" id="UP001186944">
    <property type="component" value="Unassembled WGS sequence"/>
</dbReference>
<dbReference type="Pfam" id="PF19340">
    <property type="entry name" value="GCP6_N"/>
    <property type="match status" value="1"/>
</dbReference>
<dbReference type="GO" id="GO:0051225">
    <property type="term" value="P:spindle assembly"/>
    <property type="evidence" value="ECO:0007669"/>
    <property type="project" value="TreeGrafter"/>
</dbReference>
<evidence type="ECO:0000256" key="13">
    <source>
        <dbReference type="PIRSR" id="PIRSR625705-1"/>
    </source>
</evidence>
<dbReference type="InterPro" id="IPR040457">
    <property type="entry name" value="GCP_C"/>
</dbReference>
<evidence type="ECO:0000256" key="14">
    <source>
        <dbReference type="SAM" id="Coils"/>
    </source>
</evidence>
<dbReference type="InterPro" id="IPR017853">
    <property type="entry name" value="GH"/>
</dbReference>
<dbReference type="GO" id="GO:0000278">
    <property type="term" value="P:mitotic cell cycle"/>
    <property type="evidence" value="ECO:0007669"/>
    <property type="project" value="TreeGrafter"/>
</dbReference>
<evidence type="ECO:0000256" key="1">
    <source>
        <dbReference type="ARBA" id="ARBA00001231"/>
    </source>
</evidence>
<keyword evidence="18" id="KW-1185">Reference proteome</keyword>
<dbReference type="InterPro" id="IPR042241">
    <property type="entry name" value="GCP_C_sf"/>
</dbReference>
<comment type="caution">
    <text evidence="17">The sequence shown here is derived from an EMBL/GenBank/DDBJ whole genome shotgun (WGS) entry which is preliminary data.</text>
</comment>
<accession>A0AA89CB70</accession>
<protein>
    <recommendedName>
        <fullName evidence="5">beta-N-acetylhexosaminidase</fullName>
        <ecNumber evidence="5">3.2.1.52</ecNumber>
    </recommendedName>
    <alternativeName>
        <fullName evidence="11">Beta-N-acetylhexosaminidase</fullName>
    </alternativeName>
    <alternativeName>
        <fullName evidence="12">N-acetyl-beta-glucosaminidase</fullName>
    </alternativeName>
</protein>
<dbReference type="PRINTS" id="PR00738">
    <property type="entry name" value="GLHYDRLASE20"/>
</dbReference>
<dbReference type="SUPFAM" id="SSF49384">
    <property type="entry name" value="Carbohydrate-binding domain"/>
    <property type="match status" value="1"/>
</dbReference>
<dbReference type="InterPro" id="IPR004866">
    <property type="entry name" value="CHB/HEX_N_dom"/>
</dbReference>
<dbReference type="PANTHER" id="PTHR19302">
    <property type="entry name" value="GAMMA TUBULIN COMPLEX PROTEIN"/>
    <property type="match status" value="1"/>
</dbReference>
<dbReference type="InterPro" id="IPR007259">
    <property type="entry name" value="GCP"/>
</dbReference>
<dbReference type="InterPro" id="IPR013783">
    <property type="entry name" value="Ig-like_fold"/>
</dbReference>
<dbReference type="GO" id="GO:0051011">
    <property type="term" value="F:microtubule minus-end binding"/>
    <property type="evidence" value="ECO:0007669"/>
    <property type="project" value="TreeGrafter"/>
</dbReference>
<dbReference type="Pfam" id="PF04130">
    <property type="entry name" value="GCP_C_terminal"/>
    <property type="match status" value="1"/>
</dbReference>
<evidence type="ECO:0000256" key="5">
    <source>
        <dbReference type="ARBA" id="ARBA00012663"/>
    </source>
</evidence>
<evidence type="ECO:0000313" key="18">
    <source>
        <dbReference type="Proteomes" id="UP001186944"/>
    </source>
</evidence>
<dbReference type="InterPro" id="IPR014756">
    <property type="entry name" value="Ig_E-set"/>
</dbReference>
<dbReference type="InterPro" id="IPR041470">
    <property type="entry name" value="GCP_N"/>
</dbReference>
<evidence type="ECO:0000256" key="7">
    <source>
        <dbReference type="ARBA" id="ARBA00022701"/>
    </source>
</evidence>
<dbReference type="Pfam" id="PF00728">
    <property type="entry name" value="Glyco_hydro_20"/>
    <property type="match status" value="1"/>
</dbReference>
<dbReference type="InterPro" id="IPR015883">
    <property type="entry name" value="Glyco_hydro_20_cat"/>
</dbReference>
<keyword evidence="14" id="KW-0175">Coiled coil</keyword>
<evidence type="ECO:0000313" key="17">
    <source>
        <dbReference type="EMBL" id="KAK3103352.1"/>
    </source>
</evidence>
<keyword evidence="9" id="KW-0206">Cytoskeleton</keyword>
<evidence type="ECO:0000256" key="12">
    <source>
        <dbReference type="ARBA" id="ARBA00033000"/>
    </source>
</evidence>
<dbReference type="PANTHER" id="PTHR19302:SF70">
    <property type="entry name" value="GAMMA-TUBULIN COMPLEX COMPONENT 6"/>
    <property type="match status" value="1"/>
</dbReference>
<organism evidence="17 18">
    <name type="scientific">Pinctada imbricata</name>
    <name type="common">Atlantic pearl-oyster</name>
    <name type="synonym">Pinctada martensii</name>
    <dbReference type="NCBI Taxonomy" id="66713"/>
    <lineage>
        <taxon>Eukaryota</taxon>
        <taxon>Metazoa</taxon>
        <taxon>Spiralia</taxon>
        <taxon>Lophotrochozoa</taxon>
        <taxon>Mollusca</taxon>
        <taxon>Bivalvia</taxon>
        <taxon>Autobranchia</taxon>
        <taxon>Pteriomorphia</taxon>
        <taxon>Pterioida</taxon>
        <taxon>Pterioidea</taxon>
        <taxon>Pteriidae</taxon>
        <taxon>Pinctada</taxon>
    </lineage>
</organism>
<dbReference type="InterPro" id="IPR029018">
    <property type="entry name" value="Hex-like_dom2"/>
</dbReference>
<dbReference type="SMART" id="SM01081">
    <property type="entry name" value="CHB_HEX"/>
    <property type="match status" value="1"/>
</dbReference>
<keyword evidence="7" id="KW-0493">Microtubule</keyword>
<dbReference type="InterPro" id="IPR025705">
    <property type="entry name" value="Beta_hexosaminidase_sua/sub"/>
</dbReference>
<dbReference type="InterPro" id="IPR015882">
    <property type="entry name" value="HEX_bac_N"/>
</dbReference>